<evidence type="ECO:0000256" key="1">
    <source>
        <dbReference type="ARBA" id="ARBA00005854"/>
    </source>
</evidence>
<evidence type="ECO:0000313" key="7">
    <source>
        <dbReference type="EMBL" id="MBK1810111.1"/>
    </source>
</evidence>
<accession>A0ABS1EL67</accession>
<comment type="caution">
    <text evidence="7">The sequence shown here is derived from an EMBL/GenBank/DDBJ whole genome shotgun (WGS) entry which is preliminary data.</text>
</comment>
<dbReference type="RefSeq" id="WP_200267001.1">
    <property type="nucleotide sequence ID" value="NZ_JAENHN010000010.1"/>
</dbReference>
<gene>
    <name evidence="7" type="ORF">JHL18_05555</name>
</gene>
<dbReference type="InterPro" id="IPR006140">
    <property type="entry name" value="D-isomer_DH_NAD-bd"/>
</dbReference>
<evidence type="ECO:0000259" key="6">
    <source>
        <dbReference type="Pfam" id="PF02826"/>
    </source>
</evidence>
<evidence type="ECO:0000256" key="4">
    <source>
        <dbReference type="RuleBase" id="RU003719"/>
    </source>
</evidence>
<dbReference type="SUPFAM" id="SSF52283">
    <property type="entry name" value="Formate/glycerate dehydrogenase catalytic domain-like"/>
    <property type="match status" value="1"/>
</dbReference>
<dbReference type="SUPFAM" id="SSF51735">
    <property type="entry name" value="NAD(P)-binding Rossmann-fold domains"/>
    <property type="match status" value="1"/>
</dbReference>
<evidence type="ECO:0000313" key="8">
    <source>
        <dbReference type="Proteomes" id="UP000596739"/>
    </source>
</evidence>
<dbReference type="Gene3D" id="3.40.50.720">
    <property type="entry name" value="NAD(P)-binding Rossmann-like Domain"/>
    <property type="match status" value="2"/>
</dbReference>
<evidence type="ECO:0000259" key="5">
    <source>
        <dbReference type="Pfam" id="PF00389"/>
    </source>
</evidence>
<comment type="similarity">
    <text evidence="1 4">Belongs to the D-isomer specific 2-hydroxyacid dehydrogenase family.</text>
</comment>
<dbReference type="Proteomes" id="UP000596739">
    <property type="component" value="Unassembled WGS sequence"/>
</dbReference>
<dbReference type="Pfam" id="PF00389">
    <property type="entry name" value="2-Hacid_dh"/>
    <property type="match status" value="1"/>
</dbReference>
<reference evidence="8" key="1">
    <citation type="submission" date="2021-01" db="EMBL/GenBank/DDBJ databases">
        <title>Genome public.</title>
        <authorList>
            <person name="Liu C."/>
            <person name="Sun Q."/>
        </authorList>
    </citation>
    <scope>NUCLEOTIDE SEQUENCE [LARGE SCALE GENOMIC DNA]</scope>
    <source>
        <strain evidence="8">YIM B02505</strain>
    </source>
</reference>
<dbReference type="InterPro" id="IPR029753">
    <property type="entry name" value="D-isomer_DH_CS"/>
</dbReference>
<dbReference type="CDD" id="cd12162">
    <property type="entry name" value="2-Hacid_dh_4"/>
    <property type="match status" value="1"/>
</dbReference>
<dbReference type="PROSITE" id="PS00670">
    <property type="entry name" value="D_2_HYDROXYACID_DH_2"/>
    <property type="match status" value="1"/>
</dbReference>
<dbReference type="InterPro" id="IPR036291">
    <property type="entry name" value="NAD(P)-bd_dom_sf"/>
</dbReference>
<dbReference type="Pfam" id="PF02826">
    <property type="entry name" value="2-Hacid_dh_C"/>
    <property type="match status" value="1"/>
</dbReference>
<keyword evidence="3" id="KW-0520">NAD</keyword>
<proteinExistence type="inferred from homology"/>
<organism evidence="7 8">
    <name type="scientific">Clostridium yunnanense</name>
    <dbReference type="NCBI Taxonomy" id="2800325"/>
    <lineage>
        <taxon>Bacteria</taxon>
        <taxon>Bacillati</taxon>
        <taxon>Bacillota</taxon>
        <taxon>Clostridia</taxon>
        <taxon>Eubacteriales</taxon>
        <taxon>Clostridiaceae</taxon>
        <taxon>Clostridium</taxon>
    </lineage>
</organism>
<dbReference type="EMBL" id="JAENHN010000010">
    <property type="protein sequence ID" value="MBK1810111.1"/>
    <property type="molecule type" value="Genomic_DNA"/>
</dbReference>
<dbReference type="NCBIfam" id="NF006263">
    <property type="entry name" value="PRK08410.1"/>
    <property type="match status" value="1"/>
</dbReference>
<keyword evidence="2 4" id="KW-0560">Oxidoreductase</keyword>
<feature type="domain" description="D-isomer specific 2-hydroxyacid dehydrogenase catalytic" evidence="5">
    <location>
        <begin position="15"/>
        <end position="315"/>
    </location>
</feature>
<evidence type="ECO:0000256" key="2">
    <source>
        <dbReference type="ARBA" id="ARBA00023002"/>
    </source>
</evidence>
<feature type="domain" description="D-isomer specific 2-hydroxyacid dehydrogenase NAD-binding" evidence="6">
    <location>
        <begin position="108"/>
        <end position="288"/>
    </location>
</feature>
<dbReference type="PANTHER" id="PTHR43761">
    <property type="entry name" value="D-ISOMER SPECIFIC 2-HYDROXYACID DEHYDROGENASE FAMILY PROTEIN (AFU_ORTHOLOGUE AFUA_1G13630)"/>
    <property type="match status" value="1"/>
</dbReference>
<keyword evidence="8" id="KW-1185">Reference proteome</keyword>
<evidence type="ECO:0000256" key="3">
    <source>
        <dbReference type="ARBA" id="ARBA00023027"/>
    </source>
</evidence>
<name>A0ABS1EL67_9CLOT</name>
<sequence length="318" mass="35280">MMKLVILDAKTLGDDIDLSILHSFGDLTIYETTNPEQVVDRIRNAEIIITNKILLNETNLAKCPNLKLICLTATGTNNVDLSYTNSNNIAVTNVAGYSTNSVVQHTFASLLYLLESLKYYDNYVKTGEYSRSELFTHINKSFWELKGKTFGIIGLGEIGRGVATVASAFGCKVIYYSTSGKNSNSSYKRVDLSELLSKSDVVSVHCPLNELTKNLIDYKELTQMKKTAILLNMGRGGIINESALAKALDENLILGASLDVISKEPIDKSNPLLSVANSDKLFITPHIAWASIEARQNLILEVYKNIEAYLRNEKRNRV</sequence>
<dbReference type="InterPro" id="IPR006139">
    <property type="entry name" value="D-isomer_2_OHA_DH_cat_dom"/>
</dbReference>
<dbReference type="PANTHER" id="PTHR43761:SF1">
    <property type="entry name" value="D-ISOMER SPECIFIC 2-HYDROXYACID DEHYDROGENASE CATALYTIC DOMAIN-CONTAINING PROTEIN-RELATED"/>
    <property type="match status" value="1"/>
</dbReference>
<dbReference type="PROSITE" id="PS00671">
    <property type="entry name" value="D_2_HYDROXYACID_DH_3"/>
    <property type="match status" value="1"/>
</dbReference>
<dbReference type="InterPro" id="IPR050418">
    <property type="entry name" value="D-iso_2-hydroxyacid_DH_PdxB"/>
</dbReference>
<protein>
    <submittedName>
        <fullName evidence="7">D-2-hydroxyacid dehydrogenase</fullName>
    </submittedName>
</protein>